<proteinExistence type="predicted"/>
<dbReference type="AlphaFoldDB" id="A0A2N8SKV9"/>
<accession>A0A2N8SKV9</accession>
<comment type="caution">
    <text evidence="3">The sequence shown here is derived from an EMBL/GenBank/DDBJ whole genome shotgun (WGS) entry which is preliminary data.</text>
</comment>
<feature type="chain" id="PRO_5014744202" evidence="1">
    <location>
        <begin position="31"/>
        <end position="214"/>
    </location>
</feature>
<dbReference type="InterPro" id="IPR025295">
    <property type="entry name" value="eCIS_core_dom"/>
</dbReference>
<feature type="signal peptide" evidence="1">
    <location>
        <begin position="1"/>
        <end position="30"/>
    </location>
</feature>
<feature type="domain" description="eCIS core" evidence="2">
    <location>
        <begin position="93"/>
        <end position="172"/>
    </location>
</feature>
<reference evidence="3 4" key="1">
    <citation type="submission" date="2018-01" db="EMBL/GenBank/DDBJ databases">
        <title>Denitrification phenotypes of diverse strains of Pseudomonas stutzeri.</title>
        <authorList>
            <person name="Milligan D.A."/>
            <person name="Bergaust L."/>
            <person name="Bakken L.R."/>
            <person name="Frostegard A."/>
        </authorList>
    </citation>
    <scope>NUCLEOTIDE SEQUENCE [LARGE SCALE GENOMIC DNA]</scope>
    <source>
        <strain evidence="3 4">28a3</strain>
    </source>
</reference>
<evidence type="ECO:0000313" key="4">
    <source>
        <dbReference type="Proteomes" id="UP000235897"/>
    </source>
</evidence>
<dbReference type="Proteomes" id="UP000235897">
    <property type="component" value="Unassembled WGS sequence"/>
</dbReference>
<gene>
    <name evidence="3" type="ORF">CXL00_22060</name>
</gene>
<evidence type="ECO:0000313" key="3">
    <source>
        <dbReference type="EMBL" id="PNG03126.1"/>
    </source>
</evidence>
<evidence type="ECO:0000259" key="2">
    <source>
        <dbReference type="Pfam" id="PF13699"/>
    </source>
</evidence>
<keyword evidence="1" id="KW-0732">Signal</keyword>
<protein>
    <submittedName>
        <fullName evidence="3">DUF4157 domain-containing protein</fullName>
    </submittedName>
</protein>
<dbReference type="OrthoDB" id="7597153at2"/>
<evidence type="ECO:0000256" key="1">
    <source>
        <dbReference type="SAM" id="SignalP"/>
    </source>
</evidence>
<dbReference type="EMBL" id="POUW01000012">
    <property type="protein sequence ID" value="PNG03126.1"/>
    <property type="molecule type" value="Genomic_DNA"/>
</dbReference>
<dbReference type="Pfam" id="PF13699">
    <property type="entry name" value="eCIS_core"/>
    <property type="match status" value="1"/>
</dbReference>
<name>A0A2N8SKV9_STUST</name>
<organism evidence="3 4">
    <name type="scientific">Stutzerimonas stutzeri</name>
    <name type="common">Pseudomonas stutzeri</name>
    <dbReference type="NCBI Taxonomy" id="316"/>
    <lineage>
        <taxon>Bacteria</taxon>
        <taxon>Pseudomonadati</taxon>
        <taxon>Pseudomonadota</taxon>
        <taxon>Gammaproteobacteria</taxon>
        <taxon>Pseudomonadales</taxon>
        <taxon>Pseudomonadaceae</taxon>
        <taxon>Stutzerimonas</taxon>
    </lineage>
</organism>
<sequence>MRATVPTPTRLRVLRALVAGLAALPVIALAQALCSADQQPLCLNRCTCLPAPVPPASLQSEALYQRLQGLAAAGLEAWIRKSRDQLALQPSQPVPLQVRSQLEPYYDLAVLETARYRVGDDSVLTTAGALLRNPDIAAVTLIDLIVFRNEADAEHNVALWAHELKHVEQYLQWGVGEFARRYTQDYQQVEQPGYAMELRIERELGQRAAGPAAP</sequence>